<evidence type="ECO:0000313" key="2">
    <source>
        <dbReference type="Proteomes" id="UP001139000"/>
    </source>
</evidence>
<protein>
    <submittedName>
        <fullName evidence="1">Phage terminase small subunit P27 family</fullName>
    </submittedName>
</protein>
<name>A0A9X1TDB7_9BACT</name>
<dbReference type="EMBL" id="JAJTTC010000001">
    <property type="protein sequence ID" value="MCF0060130.1"/>
    <property type="molecule type" value="Genomic_DNA"/>
</dbReference>
<keyword evidence="2" id="KW-1185">Reference proteome</keyword>
<comment type="caution">
    <text evidence="1">The sequence shown here is derived from an EMBL/GenBank/DDBJ whole genome shotgun (WGS) entry which is preliminary data.</text>
</comment>
<proteinExistence type="predicted"/>
<reference evidence="1" key="1">
    <citation type="submission" date="2021-12" db="EMBL/GenBank/DDBJ databases">
        <title>Novel species in genus Dyadobacter.</title>
        <authorList>
            <person name="Ma C."/>
        </authorList>
    </citation>
    <scope>NUCLEOTIDE SEQUENCE</scope>
    <source>
        <strain evidence="1">LJ419</strain>
    </source>
</reference>
<dbReference type="Proteomes" id="UP001139000">
    <property type="component" value="Unassembled WGS sequence"/>
</dbReference>
<organism evidence="1 2">
    <name type="scientific">Dyadobacter chenwenxiniae</name>
    <dbReference type="NCBI Taxonomy" id="2906456"/>
    <lineage>
        <taxon>Bacteria</taxon>
        <taxon>Pseudomonadati</taxon>
        <taxon>Bacteroidota</taxon>
        <taxon>Cytophagia</taxon>
        <taxon>Cytophagales</taxon>
        <taxon>Spirosomataceae</taxon>
        <taxon>Dyadobacter</taxon>
    </lineage>
</organism>
<dbReference type="InterPro" id="IPR006448">
    <property type="entry name" value="Phage_term_ssu_P27"/>
</dbReference>
<dbReference type="NCBIfam" id="TIGR01558">
    <property type="entry name" value="sm_term_P27"/>
    <property type="match status" value="1"/>
</dbReference>
<dbReference type="Pfam" id="PF05119">
    <property type="entry name" value="Terminase_4"/>
    <property type="match status" value="1"/>
</dbReference>
<dbReference type="AlphaFoldDB" id="A0A9X1TDB7"/>
<dbReference type="RefSeq" id="WP_234652661.1">
    <property type="nucleotide sequence ID" value="NZ_CP094997.1"/>
</dbReference>
<sequence length="161" mass="18591">MPAGRKPKSTELLQAQGTYRKDRHKDRVKIVDELKKSPVDWLTDEEKEVWSKWYDYLQKNDVLKETDEVAFGLLCKTFVRVQKFGAELITTDDYISEHKSDVGAMVTKKDPKYEIMADSEKSLLRLLTEFGMTPASRAKVKAAVQAKKNPLQELRNRGKEQ</sequence>
<evidence type="ECO:0000313" key="1">
    <source>
        <dbReference type="EMBL" id="MCF0060130.1"/>
    </source>
</evidence>
<gene>
    <name evidence="1" type="ORF">LXM26_01390</name>
</gene>
<accession>A0A9X1TDB7</accession>